<gene>
    <name evidence="3" type="ORF">NDU88_005305</name>
</gene>
<reference evidence="3" key="1">
    <citation type="journal article" date="2022" name="bioRxiv">
        <title>Sequencing and chromosome-scale assembly of the giantPleurodeles waltlgenome.</title>
        <authorList>
            <person name="Brown T."/>
            <person name="Elewa A."/>
            <person name="Iarovenko S."/>
            <person name="Subramanian E."/>
            <person name="Araus A.J."/>
            <person name="Petzold A."/>
            <person name="Susuki M."/>
            <person name="Suzuki K.-i.T."/>
            <person name="Hayashi T."/>
            <person name="Toyoda A."/>
            <person name="Oliveira C."/>
            <person name="Osipova E."/>
            <person name="Leigh N.D."/>
            <person name="Simon A."/>
            <person name="Yun M.H."/>
        </authorList>
    </citation>
    <scope>NUCLEOTIDE SEQUENCE</scope>
    <source>
        <strain evidence="3">20211129_DDA</strain>
        <tissue evidence="3">Liver</tissue>
    </source>
</reference>
<sequence length="628" mass="72492">MGSTFAPSLACLYVDNFERLVVLNDDNPYRDQIKLWKRYIDDVLLIWTGNKEETLAFAAWLNGANPFLTFTMNIGDKKLQFLDLLIYEHDGGLATEVYYKPTDCNNLLQYQSFHPRALRDNLPVCQFLRLRQNCSSVTDYRKHADKLTTKLHTKDYPPHLVSRARKRARNNNRDQLLQPQASKPDLEKIFVDFFLQPLVKRIPTYLKDTNHVLLLLEFISFDKTKELLITLDVESLYTNIPQEATLEVISNLLEENMDESKTPPGFILDLAHLALTRHYFKFEESFFLQTQGTSMGSTFAPSLACLYVDNFERLVVLNDDNPYRDQIKLWKRYIDDVLLIWTGNKEETLAFAAWLNGANPFLTFTMNIGDKKLPFLDLLIYEHNGGLATEVYYKPTDCNNLLQYQSFHPRALRDNLPVGQFLRLRRNCSSVTDYRKHADKLTTKLHTKDYPPHLVSRARKRARNNNRDQLLKPRASKPDLEKILQDPVRCRSAVLRVHLKESVMFPFLEKPIADLKVLRNFPPIDLLQLVTKLEAEGVAQGQSRDSSGAQGPGLGKRSGQLCGGRRMVSHDLRNERRRDNKHRRRTTAKIDLEGWHQGIGRRQHCTERLREGGSHRSDEIASHSSGGA</sequence>
<dbReference type="Proteomes" id="UP001066276">
    <property type="component" value="Chromosome 4_2"/>
</dbReference>
<name>A0AAV7SL97_PLEWA</name>
<protein>
    <recommendedName>
        <fullName evidence="2">Helix-turn-helix domain-containing protein</fullName>
    </recommendedName>
</protein>
<accession>A0AAV7SL97</accession>
<dbReference type="PANTHER" id="PTHR21301:SF12">
    <property type="match status" value="1"/>
</dbReference>
<feature type="domain" description="Helix-turn-helix" evidence="2">
    <location>
        <begin position="401"/>
        <end position="459"/>
    </location>
</feature>
<evidence type="ECO:0000259" key="2">
    <source>
        <dbReference type="Pfam" id="PF26215"/>
    </source>
</evidence>
<feature type="domain" description="Helix-turn-helix" evidence="2">
    <location>
        <begin position="107"/>
        <end position="165"/>
    </location>
</feature>
<feature type="compositionally biased region" description="Polar residues" evidence="1">
    <location>
        <begin position="540"/>
        <end position="549"/>
    </location>
</feature>
<keyword evidence="4" id="KW-1185">Reference proteome</keyword>
<feature type="region of interest" description="Disordered" evidence="1">
    <location>
        <begin position="607"/>
        <end position="628"/>
    </location>
</feature>
<feature type="region of interest" description="Disordered" evidence="1">
    <location>
        <begin position="540"/>
        <end position="595"/>
    </location>
</feature>
<proteinExistence type="predicted"/>
<feature type="compositionally biased region" description="Basic and acidic residues" evidence="1">
    <location>
        <begin position="607"/>
        <end position="621"/>
    </location>
</feature>
<feature type="compositionally biased region" description="Basic and acidic residues" evidence="1">
    <location>
        <begin position="568"/>
        <end position="578"/>
    </location>
</feature>
<comment type="caution">
    <text evidence="3">The sequence shown here is derived from an EMBL/GenBank/DDBJ whole genome shotgun (WGS) entry which is preliminary data.</text>
</comment>
<evidence type="ECO:0000256" key="1">
    <source>
        <dbReference type="SAM" id="MobiDB-lite"/>
    </source>
</evidence>
<dbReference type="Pfam" id="PF26215">
    <property type="entry name" value="HTH_animal"/>
    <property type="match status" value="2"/>
</dbReference>
<evidence type="ECO:0000313" key="4">
    <source>
        <dbReference type="Proteomes" id="UP001066276"/>
    </source>
</evidence>
<dbReference type="EMBL" id="JANPWB010000008">
    <property type="protein sequence ID" value="KAJ1164872.1"/>
    <property type="molecule type" value="Genomic_DNA"/>
</dbReference>
<organism evidence="3 4">
    <name type="scientific">Pleurodeles waltl</name>
    <name type="common">Iberian ribbed newt</name>
    <dbReference type="NCBI Taxonomy" id="8319"/>
    <lineage>
        <taxon>Eukaryota</taxon>
        <taxon>Metazoa</taxon>
        <taxon>Chordata</taxon>
        <taxon>Craniata</taxon>
        <taxon>Vertebrata</taxon>
        <taxon>Euteleostomi</taxon>
        <taxon>Amphibia</taxon>
        <taxon>Batrachia</taxon>
        <taxon>Caudata</taxon>
        <taxon>Salamandroidea</taxon>
        <taxon>Salamandridae</taxon>
        <taxon>Pleurodelinae</taxon>
        <taxon>Pleurodeles</taxon>
    </lineage>
</organism>
<dbReference type="PANTHER" id="PTHR21301">
    <property type="entry name" value="REVERSE TRANSCRIPTASE"/>
    <property type="match status" value="1"/>
</dbReference>
<dbReference type="InterPro" id="IPR058912">
    <property type="entry name" value="HTH_animal"/>
</dbReference>
<evidence type="ECO:0000313" key="3">
    <source>
        <dbReference type="EMBL" id="KAJ1164872.1"/>
    </source>
</evidence>
<dbReference type="AlphaFoldDB" id="A0AAV7SL97"/>